<reference evidence="3" key="1">
    <citation type="submission" date="2023-10" db="EMBL/GenBank/DDBJ databases">
        <authorList>
            <person name="Chen Y."/>
            <person name="Shah S."/>
            <person name="Dougan E. K."/>
            <person name="Thang M."/>
            <person name="Chan C."/>
        </authorList>
    </citation>
    <scope>NUCLEOTIDE SEQUENCE [LARGE SCALE GENOMIC DNA]</scope>
</reference>
<organism evidence="3 4">
    <name type="scientific">Prorocentrum cordatum</name>
    <dbReference type="NCBI Taxonomy" id="2364126"/>
    <lineage>
        <taxon>Eukaryota</taxon>
        <taxon>Sar</taxon>
        <taxon>Alveolata</taxon>
        <taxon>Dinophyceae</taxon>
        <taxon>Prorocentrales</taxon>
        <taxon>Prorocentraceae</taxon>
        <taxon>Prorocentrum</taxon>
    </lineage>
</organism>
<feature type="compositionally biased region" description="Polar residues" evidence="1">
    <location>
        <begin position="96"/>
        <end position="106"/>
    </location>
</feature>
<feature type="chain" id="PRO_5045548037" evidence="2">
    <location>
        <begin position="29"/>
        <end position="172"/>
    </location>
</feature>
<protein>
    <submittedName>
        <fullName evidence="3">Uncharacterized protein</fullName>
    </submittedName>
</protein>
<gene>
    <name evidence="3" type="ORF">PCOR1329_LOCUS5615</name>
</gene>
<name>A0ABN9PT50_9DINO</name>
<feature type="non-terminal residue" evidence="3">
    <location>
        <position position="1"/>
    </location>
</feature>
<feature type="compositionally biased region" description="Low complexity" evidence="1">
    <location>
        <begin position="55"/>
        <end position="72"/>
    </location>
</feature>
<evidence type="ECO:0000256" key="1">
    <source>
        <dbReference type="SAM" id="MobiDB-lite"/>
    </source>
</evidence>
<keyword evidence="2" id="KW-0732">Signal</keyword>
<feature type="compositionally biased region" description="Gly residues" evidence="1">
    <location>
        <begin position="147"/>
        <end position="158"/>
    </location>
</feature>
<sequence>PLSALSSGAATMRRILWMAMALFSHARASPSFLGQAQEQQGGGAATSGGAAMTIDQSSTTVATTASTSQQPQPAMPSQVPPRLMTWAQAQGAASGAETSSGLQRSSALPIDAVGSDGHGSGSASAKWGCRWSRRPDCNRSQLIGHGNQYGTGQRGQFGGLKTSFTKRDENET</sequence>
<accession>A0ABN9PT50</accession>
<feature type="signal peptide" evidence="2">
    <location>
        <begin position="1"/>
        <end position="28"/>
    </location>
</feature>
<dbReference type="EMBL" id="CAUYUJ010001483">
    <property type="protein sequence ID" value="CAK0796175.1"/>
    <property type="molecule type" value="Genomic_DNA"/>
</dbReference>
<evidence type="ECO:0000313" key="3">
    <source>
        <dbReference type="EMBL" id="CAK0796175.1"/>
    </source>
</evidence>
<feature type="region of interest" description="Disordered" evidence="1">
    <location>
        <begin position="55"/>
        <end position="172"/>
    </location>
</feature>
<evidence type="ECO:0000256" key="2">
    <source>
        <dbReference type="SAM" id="SignalP"/>
    </source>
</evidence>
<feature type="non-terminal residue" evidence="3">
    <location>
        <position position="172"/>
    </location>
</feature>
<evidence type="ECO:0000313" key="4">
    <source>
        <dbReference type="Proteomes" id="UP001189429"/>
    </source>
</evidence>
<proteinExistence type="predicted"/>
<dbReference type="Proteomes" id="UP001189429">
    <property type="component" value="Unassembled WGS sequence"/>
</dbReference>
<keyword evidence="4" id="KW-1185">Reference proteome</keyword>
<comment type="caution">
    <text evidence="3">The sequence shown here is derived from an EMBL/GenBank/DDBJ whole genome shotgun (WGS) entry which is preliminary data.</text>
</comment>